<evidence type="ECO:0000313" key="2">
    <source>
        <dbReference type="EMBL" id="THH05833.1"/>
    </source>
</evidence>
<organism evidence="2 3">
    <name type="scientific">Phellinidium pouzarii</name>
    <dbReference type="NCBI Taxonomy" id="167371"/>
    <lineage>
        <taxon>Eukaryota</taxon>
        <taxon>Fungi</taxon>
        <taxon>Dikarya</taxon>
        <taxon>Basidiomycota</taxon>
        <taxon>Agaricomycotina</taxon>
        <taxon>Agaricomycetes</taxon>
        <taxon>Hymenochaetales</taxon>
        <taxon>Hymenochaetaceae</taxon>
        <taxon>Phellinidium</taxon>
    </lineage>
</organism>
<accession>A0A4V3XCH2</accession>
<sequence length="177" mass="19805">MLPSRRPSSSQSPTESRDRVRDRDRELGHEYEHEEHDRRSLKRSRRDSLSPPVLSAHSHGGTSLPSIHHLHPDLPPAGQQRHTAHTQYGPSEFLPGPSYASRPFFPPGQAAAASTAYPHPYDERRLFERPLPGPSSLPASSEQRMSPGAESDQDQNESERLGPPKKKRRRQALSCTG</sequence>
<name>A0A4V3XCH2_9AGAM</name>
<feature type="compositionally biased region" description="Low complexity" evidence="1">
    <location>
        <begin position="1"/>
        <end position="14"/>
    </location>
</feature>
<reference evidence="2 3" key="1">
    <citation type="submission" date="2019-02" db="EMBL/GenBank/DDBJ databases">
        <title>Genome sequencing of the rare red list fungi Phellinidium pouzarii.</title>
        <authorList>
            <person name="Buettner E."/>
            <person name="Kellner H."/>
        </authorList>
    </citation>
    <scope>NUCLEOTIDE SEQUENCE [LARGE SCALE GENOMIC DNA]</scope>
    <source>
        <strain evidence="2 3">DSM 108285</strain>
    </source>
</reference>
<dbReference type="EMBL" id="SGPK01000234">
    <property type="protein sequence ID" value="THH05833.1"/>
    <property type="molecule type" value="Genomic_DNA"/>
</dbReference>
<keyword evidence="3" id="KW-1185">Reference proteome</keyword>
<dbReference type="OrthoDB" id="3362851at2759"/>
<feature type="compositionally biased region" description="Basic and acidic residues" evidence="1">
    <location>
        <begin position="15"/>
        <end position="38"/>
    </location>
</feature>
<comment type="caution">
    <text evidence="2">The sequence shown here is derived from an EMBL/GenBank/DDBJ whole genome shotgun (WGS) entry which is preliminary data.</text>
</comment>
<dbReference type="Proteomes" id="UP000308199">
    <property type="component" value="Unassembled WGS sequence"/>
</dbReference>
<evidence type="ECO:0000313" key="3">
    <source>
        <dbReference type="Proteomes" id="UP000308199"/>
    </source>
</evidence>
<dbReference type="AlphaFoldDB" id="A0A4V3XCH2"/>
<proteinExistence type="predicted"/>
<feature type="region of interest" description="Disordered" evidence="1">
    <location>
        <begin position="1"/>
        <end position="177"/>
    </location>
</feature>
<protein>
    <submittedName>
        <fullName evidence="2">Uncharacterized protein</fullName>
    </submittedName>
</protein>
<evidence type="ECO:0000256" key="1">
    <source>
        <dbReference type="SAM" id="MobiDB-lite"/>
    </source>
</evidence>
<gene>
    <name evidence="2" type="ORF">EW145_g4507</name>
</gene>